<organism evidence="1 2">
    <name type="scientific">Portunus trituberculatus</name>
    <name type="common">Swimming crab</name>
    <name type="synonym">Neptunus trituberculatus</name>
    <dbReference type="NCBI Taxonomy" id="210409"/>
    <lineage>
        <taxon>Eukaryota</taxon>
        <taxon>Metazoa</taxon>
        <taxon>Ecdysozoa</taxon>
        <taxon>Arthropoda</taxon>
        <taxon>Crustacea</taxon>
        <taxon>Multicrustacea</taxon>
        <taxon>Malacostraca</taxon>
        <taxon>Eumalacostraca</taxon>
        <taxon>Eucarida</taxon>
        <taxon>Decapoda</taxon>
        <taxon>Pleocyemata</taxon>
        <taxon>Brachyura</taxon>
        <taxon>Eubrachyura</taxon>
        <taxon>Portunoidea</taxon>
        <taxon>Portunidae</taxon>
        <taxon>Portuninae</taxon>
        <taxon>Portunus</taxon>
    </lineage>
</organism>
<comment type="caution">
    <text evidence="1">The sequence shown here is derived from an EMBL/GenBank/DDBJ whole genome shotgun (WGS) entry which is preliminary data.</text>
</comment>
<gene>
    <name evidence="1" type="ORF">E2C01_043507</name>
</gene>
<reference evidence="1 2" key="1">
    <citation type="submission" date="2019-05" db="EMBL/GenBank/DDBJ databases">
        <title>Another draft genome of Portunus trituberculatus and its Hox gene families provides insights of decapod evolution.</title>
        <authorList>
            <person name="Jeong J.-H."/>
            <person name="Song I."/>
            <person name="Kim S."/>
            <person name="Choi T."/>
            <person name="Kim D."/>
            <person name="Ryu S."/>
            <person name="Kim W."/>
        </authorList>
    </citation>
    <scope>NUCLEOTIDE SEQUENCE [LARGE SCALE GENOMIC DNA]</scope>
    <source>
        <tissue evidence="1">Muscle</tissue>
    </source>
</reference>
<keyword evidence="2" id="KW-1185">Reference proteome</keyword>
<dbReference type="Proteomes" id="UP000324222">
    <property type="component" value="Unassembled WGS sequence"/>
</dbReference>
<proteinExistence type="predicted"/>
<dbReference type="AlphaFoldDB" id="A0A5B7FWJ9"/>
<evidence type="ECO:0000313" key="1">
    <source>
        <dbReference type="EMBL" id="MPC49695.1"/>
    </source>
</evidence>
<evidence type="ECO:0000313" key="2">
    <source>
        <dbReference type="Proteomes" id="UP000324222"/>
    </source>
</evidence>
<name>A0A5B7FWJ9_PORTR</name>
<dbReference type="EMBL" id="VSRR010009040">
    <property type="protein sequence ID" value="MPC49695.1"/>
    <property type="molecule type" value="Genomic_DNA"/>
</dbReference>
<protein>
    <submittedName>
        <fullName evidence="1">Uncharacterized protein</fullName>
    </submittedName>
</protein>
<accession>A0A5B7FWJ9</accession>
<sequence>MRCLRRNRSRSHQHHVAVPVRHWYVPRIRWYMPCITCIAYRTTITLFTAGSDGVVCGGLLDMQAVHDLSTYGPRTAFIWLVLRGCSVAGTFE</sequence>